<gene>
    <name evidence="3" type="ORF">H9L15_10130</name>
</gene>
<evidence type="ECO:0000256" key="1">
    <source>
        <dbReference type="SAM" id="Phobius"/>
    </source>
</evidence>
<feature type="transmembrane region" description="Helical" evidence="1">
    <location>
        <begin position="89"/>
        <end position="110"/>
    </location>
</feature>
<keyword evidence="3" id="KW-0482">Metalloprotease</keyword>
<keyword evidence="1" id="KW-1133">Transmembrane helix</keyword>
<organism evidence="3 4">
    <name type="scientific">Sphingomonas daechungensis</name>
    <dbReference type="NCBI Taxonomy" id="1176646"/>
    <lineage>
        <taxon>Bacteria</taxon>
        <taxon>Pseudomonadati</taxon>
        <taxon>Pseudomonadota</taxon>
        <taxon>Alphaproteobacteria</taxon>
        <taxon>Sphingomonadales</taxon>
        <taxon>Sphingomonadaceae</taxon>
        <taxon>Sphingomonas</taxon>
    </lineage>
</organism>
<keyword evidence="1" id="KW-0812">Transmembrane</keyword>
<dbReference type="Proteomes" id="UP000516134">
    <property type="component" value="Chromosome"/>
</dbReference>
<name>A0ABX6T0X7_9SPHN</name>
<dbReference type="GO" id="GO:0008237">
    <property type="term" value="F:metallopeptidase activity"/>
    <property type="evidence" value="ECO:0007669"/>
    <property type="project" value="UniProtKB-KW"/>
</dbReference>
<keyword evidence="1" id="KW-0472">Membrane</keyword>
<feature type="domain" description="CAAX prenyl protease 2/Lysostaphin resistance protein A-like" evidence="2">
    <location>
        <begin position="40"/>
        <end position="131"/>
    </location>
</feature>
<keyword evidence="3" id="KW-0378">Hydrolase</keyword>
<keyword evidence="4" id="KW-1185">Reference proteome</keyword>
<reference evidence="3 4" key="1">
    <citation type="submission" date="2020-08" db="EMBL/GenBank/DDBJ databases">
        <title>Genome sequence of Sphingomonas daechungensis KACC 18115T.</title>
        <authorList>
            <person name="Hyun D.-W."/>
            <person name="Bae J.-W."/>
        </authorList>
    </citation>
    <scope>NUCLEOTIDE SEQUENCE [LARGE SCALE GENOMIC DNA]</scope>
    <source>
        <strain evidence="3 4">KACC 18115</strain>
    </source>
</reference>
<feature type="transmembrane region" description="Helical" evidence="1">
    <location>
        <begin position="41"/>
        <end position="68"/>
    </location>
</feature>
<keyword evidence="3" id="KW-0645">Protease</keyword>
<dbReference type="InterPro" id="IPR003675">
    <property type="entry name" value="Rce1/LyrA-like_dom"/>
</dbReference>
<evidence type="ECO:0000259" key="2">
    <source>
        <dbReference type="Pfam" id="PF02517"/>
    </source>
</evidence>
<dbReference type="EMBL" id="CP060780">
    <property type="protein sequence ID" value="QNP42567.1"/>
    <property type="molecule type" value="Genomic_DNA"/>
</dbReference>
<dbReference type="RefSeq" id="WP_187713999.1">
    <property type="nucleotide sequence ID" value="NZ_BAABJC010000001.1"/>
</dbReference>
<proteinExistence type="predicted"/>
<dbReference type="Pfam" id="PF02517">
    <property type="entry name" value="Rce1-like"/>
    <property type="match status" value="1"/>
</dbReference>
<protein>
    <submittedName>
        <fullName evidence="3">CPBP family intramembrane metalloprotease</fullName>
    </submittedName>
</protein>
<evidence type="ECO:0000313" key="3">
    <source>
        <dbReference type="EMBL" id="QNP42567.1"/>
    </source>
</evidence>
<feature type="transmembrane region" description="Helical" evidence="1">
    <location>
        <begin position="116"/>
        <end position="138"/>
    </location>
</feature>
<accession>A0ABX6T0X7</accession>
<sequence>MSVVTAWATAFIPSILLSAVVAQLLPEQPHPNFDGLTPGMLIFGLVVFAPVVETLIMGTVLLVLLRFMKPVTAIVLSAVGWGIAHSMQFPIWGLTIWWPFLVLSTLFVAWRERSLWLAFALPMVAHGMQNLGPALLIVSGKAG</sequence>
<evidence type="ECO:0000313" key="4">
    <source>
        <dbReference type="Proteomes" id="UP000516134"/>
    </source>
</evidence>